<dbReference type="AlphaFoldDB" id="A0AAV7WQI6"/>
<name>A0AAV7WQI6_PLEWA</name>
<accession>A0AAV7WQI6</accession>
<protein>
    <submittedName>
        <fullName evidence="1">Uncharacterized protein</fullName>
    </submittedName>
</protein>
<dbReference type="EMBL" id="JANPWB010000001">
    <property type="protein sequence ID" value="KAJ1215050.1"/>
    <property type="molecule type" value="Genomic_DNA"/>
</dbReference>
<keyword evidence="2" id="KW-1185">Reference proteome</keyword>
<organism evidence="1 2">
    <name type="scientific">Pleurodeles waltl</name>
    <name type="common">Iberian ribbed newt</name>
    <dbReference type="NCBI Taxonomy" id="8319"/>
    <lineage>
        <taxon>Eukaryota</taxon>
        <taxon>Metazoa</taxon>
        <taxon>Chordata</taxon>
        <taxon>Craniata</taxon>
        <taxon>Vertebrata</taxon>
        <taxon>Euteleostomi</taxon>
        <taxon>Amphibia</taxon>
        <taxon>Batrachia</taxon>
        <taxon>Caudata</taxon>
        <taxon>Salamandroidea</taxon>
        <taxon>Salamandridae</taxon>
        <taxon>Pleurodelinae</taxon>
        <taxon>Pleurodeles</taxon>
    </lineage>
</organism>
<comment type="caution">
    <text evidence="1">The sequence shown here is derived from an EMBL/GenBank/DDBJ whole genome shotgun (WGS) entry which is preliminary data.</text>
</comment>
<evidence type="ECO:0000313" key="1">
    <source>
        <dbReference type="EMBL" id="KAJ1215050.1"/>
    </source>
</evidence>
<dbReference type="Proteomes" id="UP001066276">
    <property type="component" value="Chromosome 1_1"/>
</dbReference>
<evidence type="ECO:0000313" key="2">
    <source>
        <dbReference type="Proteomes" id="UP001066276"/>
    </source>
</evidence>
<proteinExistence type="predicted"/>
<sequence>MQTRFRTSEKSAARDRFTGFDKAERIAFKPLGVIRTRRTSRIHGMNLQLPSYWAGLLNVFPSNVCSRRLKKQSRVALCRNGWY</sequence>
<gene>
    <name evidence="1" type="ORF">NDU88_002660</name>
</gene>
<reference evidence="1" key="1">
    <citation type="journal article" date="2022" name="bioRxiv">
        <title>Sequencing and chromosome-scale assembly of the giantPleurodeles waltlgenome.</title>
        <authorList>
            <person name="Brown T."/>
            <person name="Elewa A."/>
            <person name="Iarovenko S."/>
            <person name="Subramanian E."/>
            <person name="Araus A.J."/>
            <person name="Petzold A."/>
            <person name="Susuki M."/>
            <person name="Suzuki K.-i.T."/>
            <person name="Hayashi T."/>
            <person name="Toyoda A."/>
            <person name="Oliveira C."/>
            <person name="Osipova E."/>
            <person name="Leigh N.D."/>
            <person name="Simon A."/>
            <person name="Yun M.H."/>
        </authorList>
    </citation>
    <scope>NUCLEOTIDE SEQUENCE</scope>
    <source>
        <strain evidence="1">20211129_DDA</strain>
        <tissue evidence="1">Liver</tissue>
    </source>
</reference>